<gene>
    <name evidence="4" type="ORF">RUM44_000025</name>
</gene>
<dbReference type="Pfam" id="PF05004">
    <property type="entry name" value="IFRD"/>
    <property type="match status" value="1"/>
</dbReference>
<dbReference type="Pfam" id="PF04836">
    <property type="entry name" value="IFRD_C"/>
    <property type="match status" value="1"/>
</dbReference>
<dbReference type="CDD" id="cd02955">
    <property type="entry name" value="SSP411"/>
    <property type="match status" value="1"/>
</dbReference>
<dbReference type="InterPro" id="IPR006921">
    <property type="entry name" value="Interferon-rel_develop_reg_C"/>
</dbReference>
<comment type="caution">
    <text evidence="4">The sequence shown here is derived from an EMBL/GenBank/DDBJ whole genome shotgun (WGS) entry which is preliminary data.</text>
</comment>
<dbReference type="InterPro" id="IPR016024">
    <property type="entry name" value="ARM-type_fold"/>
</dbReference>
<dbReference type="InterPro" id="IPR024705">
    <property type="entry name" value="Ssp411"/>
</dbReference>
<accession>A0ABR1B493</accession>
<sequence length="1178" mass="133721">MAGFGKRQPNRLALEKSPYLLQHSTNPVDWYPWGEEAFTKAMKENKLIFLSVGYSTCHWCHVMEKESFENEEIAKILNENFVCIKVDREERPDVDKLYMLFVQAYSGHGGWPMSVWLQPDLIPVAGGTYYPPYDQYGRPGFPSLLLILSKKVNKGRGGWPLSVWLTPELQPVFGGTYFPPNDYHEIPGFKSVLMVLCKQWRENRQKFSESGQRVLEYIEQSSTLDNNIQNISQKPPDVSCNEKCYNKLVQSYDKRYGGFSEAPKFPHLVNLNFLFHLHAREPNSQRGQKALEMCLHTLKMMAKGGIHDHIGGGFSRYSVDEEWHVPHFEKMLYDQGQFAVSYASAYLTTRNEFFADVLKGILSYVSKNLSHPDGGFYSAEDADSLPSHNSIQKKEGAFYVWKYDEIKKLLSKDLPEISKLTYADIFSTHYSVKSDGNVKASQDPHNEFQNQNILFVSEDETATARKFNLPEERVKQILKESKKILLEERDTRPRPHLDDKIITAWNGLMISGFAKAGQVLENSNYIQRAVGAAKFVRQYLYMNDTKTLLRSCYKSSDNSILQIANPINGFLDDYAFLIRGLLDLYEASFDPTWLEWAESLQESQDRLFWDEGGAGYYSSPSGDSSILVRMKEDHDGAEPSGNSISVHNLLRLEAYLQRSDFKEQAEKLLAGFTSRLIRIPEIRPEMVSALMFYHDGPTQILITGKLNDPDTAALLNVVHSKLIPNRVLALVMSDDKNSILQKKNDIVRTIKPINGPVAKLKGETSDEDSNFDNASIITTHSDNRSVVEEGTEELDEATKEEIFEEKLKEALDGLSEKSAHRRITCLEALATGFTKKIVPDFINDRRLTIAEAIEKCLKKGRGQEQSSAANLAILVCFQLDDLAYDMRKNLCPILQSLSRDQSVQLQARAKCCCALALINFLAGSELNDIIEPMQSLETIFSGSYLKGNGVVPNITPDEASLHASALSSWNLLLTLLSPYDVYKLMSSNEEHCCLLPHIDKLGELLDSNNFEVRMAAGECICLAYELGRRYDSDFGGKNFFSLCETLKQLANDSNRYRAKKDRKTQRSSFRDILHFIEEDITPEIHVKFGQELLLLDTWCGKKQYDMFCSVLGSGMNYHLAENRLLREIFDLGDKVSNLCSADLKQFKHDRYLANAAAFKARTISRGKNRDKRTAALTC</sequence>
<protein>
    <recommendedName>
        <fullName evidence="6">DUF255 domain-containing protein</fullName>
    </recommendedName>
</protein>
<dbReference type="InterPro" id="IPR004879">
    <property type="entry name" value="Ssp411-like_TRX"/>
</dbReference>
<evidence type="ECO:0000313" key="4">
    <source>
        <dbReference type="EMBL" id="KAK6634778.1"/>
    </source>
</evidence>
<dbReference type="Pfam" id="PF03190">
    <property type="entry name" value="Thioredox_DsbH"/>
    <property type="match status" value="2"/>
</dbReference>
<feature type="domain" description="Spermatogenesis-associated protein 20-like TRX" evidence="1">
    <location>
        <begin position="152"/>
        <end position="218"/>
    </location>
</feature>
<feature type="domain" description="Interferon-related developmental regulator C-terminal" evidence="2">
    <location>
        <begin position="1122"/>
        <end position="1173"/>
    </location>
</feature>
<evidence type="ECO:0000259" key="2">
    <source>
        <dbReference type="Pfam" id="PF04836"/>
    </source>
</evidence>
<dbReference type="SUPFAM" id="SSF52833">
    <property type="entry name" value="Thioredoxin-like"/>
    <property type="match status" value="1"/>
</dbReference>
<organism evidence="4 5">
    <name type="scientific">Polyplax serrata</name>
    <name type="common">Common mouse louse</name>
    <dbReference type="NCBI Taxonomy" id="468196"/>
    <lineage>
        <taxon>Eukaryota</taxon>
        <taxon>Metazoa</taxon>
        <taxon>Ecdysozoa</taxon>
        <taxon>Arthropoda</taxon>
        <taxon>Hexapoda</taxon>
        <taxon>Insecta</taxon>
        <taxon>Pterygota</taxon>
        <taxon>Neoptera</taxon>
        <taxon>Paraneoptera</taxon>
        <taxon>Psocodea</taxon>
        <taxon>Troctomorpha</taxon>
        <taxon>Phthiraptera</taxon>
        <taxon>Anoplura</taxon>
        <taxon>Polyplacidae</taxon>
        <taxon>Polyplax</taxon>
    </lineage>
</organism>
<dbReference type="PANTHER" id="PTHR42899:SF1">
    <property type="entry name" value="SPERMATOGENESIS-ASSOCIATED PROTEIN 20"/>
    <property type="match status" value="1"/>
</dbReference>
<proteinExistence type="predicted"/>
<evidence type="ECO:0000313" key="5">
    <source>
        <dbReference type="Proteomes" id="UP001359485"/>
    </source>
</evidence>
<keyword evidence="5" id="KW-1185">Reference proteome</keyword>
<name>A0ABR1B493_POLSC</name>
<dbReference type="SUPFAM" id="SSF48208">
    <property type="entry name" value="Six-hairpin glycosidases"/>
    <property type="match status" value="1"/>
</dbReference>
<feature type="domain" description="Spermatogenesis-associated protein 20-like TRX" evidence="1">
    <location>
        <begin position="10"/>
        <end position="151"/>
    </location>
</feature>
<dbReference type="InterPro" id="IPR036249">
    <property type="entry name" value="Thioredoxin-like_sf"/>
</dbReference>
<dbReference type="InterPro" id="IPR007701">
    <property type="entry name" value="Interferon-rel_develop_reg_N"/>
</dbReference>
<dbReference type="EMBL" id="JAWJWF010000003">
    <property type="protein sequence ID" value="KAK6634778.1"/>
    <property type="molecule type" value="Genomic_DNA"/>
</dbReference>
<dbReference type="SUPFAM" id="SSF48371">
    <property type="entry name" value="ARM repeat"/>
    <property type="match status" value="1"/>
</dbReference>
<dbReference type="Gene3D" id="1.50.10.10">
    <property type="match status" value="1"/>
</dbReference>
<evidence type="ECO:0000259" key="3">
    <source>
        <dbReference type="Pfam" id="PF05004"/>
    </source>
</evidence>
<evidence type="ECO:0000259" key="1">
    <source>
        <dbReference type="Pfam" id="PF03190"/>
    </source>
</evidence>
<feature type="domain" description="Interferon-related developmental regulator N-terminal" evidence="3">
    <location>
        <begin position="773"/>
        <end position="1077"/>
    </location>
</feature>
<dbReference type="PANTHER" id="PTHR42899">
    <property type="entry name" value="SPERMATOGENESIS-ASSOCIATED PROTEIN 20"/>
    <property type="match status" value="1"/>
</dbReference>
<dbReference type="InterPro" id="IPR012341">
    <property type="entry name" value="6hp_glycosidase-like_sf"/>
</dbReference>
<dbReference type="Gene3D" id="3.40.30.10">
    <property type="entry name" value="Glutaredoxin"/>
    <property type="match status" value="2"/>
</dbReference>
<dbReference type="InterPro" id="IPR008928">
    <property type="entry name" value="6-hairpin_glycosidase_sf"/>
</dbReference>
<reference evidence="4 5" key="1">
    <citation type="submission" date="2023-09" db="EMBL/GenBank/DDBJ databases">
        <title>Genomes of two closely related lineages of the louse Polyplax serrata with different host specificities.</title>
        <authorList>
            <person name="Martinu J."/>
            <person name="Tarabai H."/>
            <person name="Stefka J."/>
            <person name="Hypsa V."/>
        </authorList>
    </citation>
    <scope>NUCLEOTIDE SEQUENCE [LARGE SCALE GENOMIC DNA]</scope>
    <source>
        <strain evidence="4">98ZLc_SE</strain>
    </source>
</reference>
<dbReference type="Proteomes" id="UP001359485">
    <property type="component" value="Unassembled WGS sequence"/>
</dbReference>
<evidence type="ECO:0008006" key="6">
    <source>
        <dbReference type="Google" id="ProtNLM"/>
    </source>
</evidence>